<keyword evidence="2" id="KW-0472">Membrane</keyword>
<proteinExistence type="predicted"/>
<keyword evidence="2" id="KW-1133">Transmembrane helix</keyword>
<dbReference type="Proteomes" id="UP000789833">
    <property type="component" value="Unassembled WGS sequence"/>
</dbReference>
<comment type="caution">
    <text evidence="3">The sequence shown here is derived from an EMBL/GenBank/DDBJ whole genome shotgun (WGS) entry which is preliminary data.</text>
</comment>
<dbReference type="RefSeq" id="WP_230503754.1">
    <property type="nucleotide sequence ID" value="NZ_CAKJTJ010000028.1"/>
</dbReference>
<sequence length="62" mass="6683">MLEYFIDFTIVAILIIGITAIMGVLTNGIGEKLFGKKKGSESFDKSASMQAGWKSVGGKNNR</sequence>
<name>A0ABM8YSB6_9BACI</name>
<organism evidence="3 4">
    <name type="scientific">Sutcliffiella rhizosphaerae</name>
    <dbReference type="NCBI Taxonomy" id="2880967"/>
    <lineage>
        <taxon>Bacteria</taxon>
        <taxon>Bacillati</taxon>
        <taxon>Bacillota</taxon>
        <taxon>Bacilli</taxon>
        <taxon>Bacillales</taxon>
        <taxon>Bacillaceae</taxon>
        <taxon>Sutcliffiella</taxon>
    </lineage>
</organism>
<protein>
    <submittedName>
        <fullName evidence="3">Uncharacterized protein</fullName>
    </submittedName>
</protein>
<feature type="transmembrane region" description="Helical" evidence="2">
    <location>
        <begin position="6"/>
        <end position="29"/>
    </location>
</feature>
<accession>A0ABM8YSB6</accession>
<evidence type="ECO:0000313" key="3">
    <source>
        <dbReference type="EMBL" id="CAG9622848.1"/>
    </source>
</evidence>
<evidence type="ECO:0000256" key="2">
    <source>
        <dbReference type="SAM" id="Phobius"/>
    </source>
</evidence>
<evidence type="ECO:0000256" key="1">
    <source>
        <dbReference type="SAM" id="MobiDB-lite"/>
    </source>
</evidence>
<evidence type="ECO:0000313" key="4">
    <source>
        <dbReference type="Proteomes" id="UP000789833"/>
    </source>
</evidence>
<keyword evidence="4" id="KW-1185">Reference proteome</keyword>
<keyword evidence="2" id="KW-0812">Transmembrane</keyword>
<feature type="region of interest" description="Disordered" evidence="1">
    <location>
        <begin position="38"/>
        <end position="62"/>
    </location>
</feature>
<gene>
    <name evidence="3" type="ORF">BACCIP111883_03639</name>
</gene>
<reference evidence="3 4" key="1">
    <citation type="submission" date="2021-10" db="EMBL/GenBank/DDBJ databases">
        <authorList>
            <person name="Criscuolo A."/>
        </authorList>
    </citation>
    <scope>NUCLEOTIDE SEQUENCE [LARGE SCALE GENOMIC DNA]</scope>
    <source>
        <strain evidence="4">CIP 111883</strain>
    </source>
</reference>
<dbReference type="EMBL" id="CAKJTJ010000028">
    <property type="protein sequence ID" value="CAG9622848.1"/>
    <property type="molecule type" value="Genomic_DNA"/>
</dbReference>